<dbReference type="InterPro" id="IPR036249">
    <property type="entry name" value="Thioredoxin-like_sf"/>
</dbReference>
<dbReference type="Pfam" id="PF00578">
    <property type="entry name" value="AhpC-TSA"/>
    <property type="match status" value="1"/>
</dbReference>
<name>A0A080LXX7_9PROT</name>
<gene>
    <name evidence="4" type="primary">resA_1</name>
    <name evidence="4" type="ORF">AW09_000952</name>
</gene>
<evidence type="ECO:0000313" key="4">
    <source>
        <dbReference type="EMBL" id="KFB73772.1"/>
    </source>
</evidence>
<dbReference type="EMBL" id="JDVG02000163">
    <property type="protein sequence ID" value="KFB73772.1"/>
    <property type="molecule type" value="Genomic_DNA"/>
</dbReference>
<comment type="caution">
    <text evidence="4">The sequence shown here is derived from an EMBL/GenBank/DDBJ whole genome shotgun (WGS) entry which is preliminary data.</text>
</comment>
<evidence type="ECO:0000313" key="5">
    <source>
        <dbReference type="Proteomes" id="UP000020077"/>
    </source>
</evidence>
<dbReference type="AlphaFoldDB" id="A0A080LXX7"/>
<accession>A0A080LXX7</accession>
<dbReference type="InterPro" id="IPR050553">
    <property type="entry name" value="Thioredoxin_ResA/DsbE_sf"/>
</dbReference>
<dbReference type="PROSITE" id="PS00194">
    <property type="entry name" value="THIOREDOXIN_1"/>
    <property type="match status" value="1"/>
</dbReference>
<organism evidence="4 5">
    <name type="scientific">Candidatus Accumulibacter phosphatis</name>
    <dbReference type="NCBI Taxonomy" id="327160"/>
    <lineage>
        <taxon>Bacteria</taxon>
        <taxon>Pseudomonadati</taxon>
        <taxon>Pseudomonadota</taxon>
        <taxon>Betaproteobacteria</taxon>
        <taxon>Candidatus Accumulibacter</taxon>
    </lineage>
</organism>
<feature type="domain" description="Thioredoxin" evidence="3">
    <location>
        <begin position="21"/>
        <end position="178"/>
    </location>
</feature>
<dbReference type="SUPFAM" id="SSF52833">
    <property type="entry name" value="Thioredoxin-like"/>
    <property type="match status" value="1"/>
</dbReference>
<dbReference type="PANTHER" id="PTHR42852:SF18">
    <property type="entry name" value="CHROMOSOME UNDETERMINED SCAFFOLD_47, WHOLE GENOME SHOTGUN SEQUENCE"/>
    <property type="match status" value="1"/>
</dbReference>
<dbReference type="Proteomes" id="UP000020077">
    <property type="component" value="Unassembled WGS sequence"/>
</dbReference>
<dbReference type="CDD" id="cd02966">
    <property type="entry name" value="TlpA_like_family"/>
    <property type="match status" value="1"/>
</dbReference>
<dbReference type="Gene3D" id="3.40.30.10">
    <property type="entry name" value="Glutaredoxin"/>
    <property type="match status" value="1"/>
</dbReference>
<evidence type="ECO:0000256" key="1">
    <source>
        <dbReference type="ARBA" id="ARBA00023284"/>
    </source>
</evidence>
<dbReference type="InterPro" id="IPR013766">
    <property type="entry name" value="Thioredoxin_domain"/>
</dbReference>
<protein>
    <submittedName>
        <fullName evidence="4">Thiol-disulfide oxidoreductase ResA</fullName>
    </submittedName>
</protein>
<dbReference type="GO" id="GO:0016209">
    <property type="term" value="F:antioxidant activity"/>
    <property type="evidence" value="ECO:0007669"/>
    <property type="project" value="InterPro"/>
</dbReference>
<dbReference type="PROSITE" id="PS51352">
    <property type="entry name" value="THIOREDOXIN_2"/>
    <property type="match status" value="1"/>
</dbReference>
<sequence length="179" mass="19726">MRSAVLIGLLAATLLAAIYAASQLSGTPQQALPAVTTEALARLFASRLDDVHGKSHPFSRWQGKTLVVNFWATWCPPCRDEMPAFSRLQDRHLLQDVQFVGIALDTEDSIRTFAETYPVSYPLLIGGATGVELARQLGNTQLSLPYTLVISPQRELLLLRLGPLSESELERILQQAVTR</sequence>
<feature type="signal peptide" evidence="2">
    <location>
        <begin position="1"/>
        <end position="20"/>
    </location>
</feature>
<dbReference type="InterPro" id="IPR000866">
    <property type="entry name" value="AhpC/TSA"/>
</dbReference>
<dbReference type="GO" id="GO:0015036">
    <property type="term" value="F:disulfide oxidoreductase activity"/>
    <property type="evidence" value="ECO:0007669"/>
    <property type="project" value="UniProtKB-ARBA"/>
</dbReference>
<evidence type="ECO:0000256" key="2">
    <source>
        <dbReference type="SAM" id="SignalP"/>
    </source>
</evidence>
<reference evidence="4 5" key="1">
    <citation type="submission" date="2014-02" db="EMBL/GenBank/DDBJ databases">
        <title>Expanding our view of genomic diversity in Candidatus Accumulibacter clades.</title>
        <authorList>
            <person name="Skennerton C.T."/>
            <person name="Barr J.J."/>
            <person name="Slater F.R."/>
            <person name="Bond P.L."/>
            <person name="Tyson G.W."/>
        </authorList>
    </citation>
    <scope>NUCLEOTIDE SEQUENCE [LARGE SCALE GENOMIC DNA]</scope>
    <source>
        <strain evidence="5">BA-91</strain>
    </source>
</reference>
<dbReference type="InterPro" id="IPR017937">
    <property type="entry name" value="Thioredoxin_CS"/>
</dbReference>
<proteinExistence type="predicted"/>
<feature type="chain" id="PRO_5001750590" evidence="2">
    <location>
        <begin position="21"/>
        <end position="179"/>
    </location>
</feature>
<evidence type="ECO:0000259" key="3">
    <source>
        <dbReference type="PROSITE" id="PS51352"/>
    </source>
</evidence>
<keyword evidence="2" id="KW-0732">Signal</keyword>
<dbReference type="PANTHER" id="PTHR42852">
    <property type="entry name" value="THIOL:DISULFIDE INTERCHANGE PROTEIN DSBE"/>
    <property type="match status" value="1"/>
</dbReference>
<keyword evidence="1" id="KW-0676">Redox-active center</keyword>